<sequence>MRHLIPVTSLSADELADAFVSRVYCLHGCPDNIVSDRGTQFVLEFWTQLSQRLGVTLKHSSSFHPETDGQTERVNSGIEAYLRAFMNFHQDDWVQWLPLAEFAMNNVISETTGVSPFFANYGYNLQLSIKPSKPAPLNLSMAQKQQFYRANAVADRFERIITQLKALAQQSIDKYEHYANVHREDAPVYKIGQKVWVDTRHIKTNRPIKKGDDKVAGPFKILKVYPRACLVELPSTMKIFPVFHYSLLRPYTNARGLPGQDAINKAESRNLRGRILLRDDETQEVEERWLFDAILDSRKKGGLQSLIKWKYYPASWQPAKDLEGQDEVLLRYHAANPNKPGPPRWVKAPKHMRSIDFVFSFLGLLETNGRLEGGYCHSTNSALCRSRAPIPILA</sequence>
<dbReference type="InterPro" id="IPR056924">
    <property type="entry name" value="SH3_Tf2-1"/>
</dbReference>
<dbReference type="Pfam" id="PF24626">
    <property type="entry name" value="SH3_Tf2-1"/>
    <property type="match status" value="1"/>
</dbReference>
<keyword evidence="2" id="KW-0694">RNA-binding</keyword>
<evidence type="ECO:0000313" key="4">
    <source>
        <dbReference type="EMBL" id="KAF7573950.1"/>
    </source>
</evidence>
<evidence type="ECO:0000259" key="3">
    <source>
        <dbReference type="PROSITE" id="PS50994"/>
    </source>
</evidence>
<dbReference type="GO" id="GO:0003723">
    <property type="term" value="F:RNA binding"/>
    <property type="evidence" value="ECO:0007669"/>
    <property type="project" value="UniProtKB-KW"/>
</dbReference>
<proteinExistence type="predicted"/>
<dbReference type="PANTHER" id="PTHR37984:SF15">
    <property type="entry name" value="INTEGRASE CATALYTIC DOMAIN-CONTAINING PROTEIN"/>
    <property type="match status" value="1"/>
</dbReference>
<dbReference type="Gene3D" id="3.30.420.10">
    <property type="entry name" value="Ribonuclease H-like superfamily/Ribonuclease H"/>
    <property type="match status" value="1"/>
</dbReference>
<dbReference type="AlphaFoldDB" id="A0A834S2E0"/>
<dbReference type="Gene3D" id="2.40.50.40">
    <property type="match status" value="1"/>
</dbReference>
<dbReference type="InterPro" id="IPR001584">
    <property type="entry name" value="Integrase_cat-core"/>
</dbReference>
<dbReference type="PANTHER" id="PTHR37984">
    <property type="entry name" value="PROTEIN CBG26694"/>
    <property type="match status" value="1"/>
</dbReference>
<dbReference type="InterPro" id="IPR050951">
    <property type="entry name" value="Retrovirus_Pol_polyprotein"/>
</dbReference>
<name>A0A834S2E0_9PLEO</name>
<accession>A0A834S2E0</accession>
<dbReference type="GO" id="GO:0015074">
    <property type="term" value="P:DNA integration"/>
    <property type="evidence" value="ECO:0007669"/>
    <property type="project" value="InterPro"/>
</dbReference>
<dbReference type="Proteomes" id="UP000245464">
    <property type="component" value="Chromosome 2"/>
</dbReference>
<dbReference type="GeneID" id="90955210"/>
<dbReference type="EMBL" id="NQIK02000002">
    <property type="protein sequence ID" value="KAF7573950.1"/>
    <property type="molecule type" value="Genomic_DNA"/>
</dbReference>
<dbReference type="CDD" id="cd00024">
    <property type="entry name" value="CD_CSD"/>
    <property type="match status" value="1"/>
</dbReference>
<dbReference type="SUPFAM" id="SSF54160">
    <property type="entry name" value="Chromo domain-like"/>
    <property type="match status" value="1"/>
</dbReference>
<gene>
    <name evidence="4" type="ORF">PtrM4_055730</name>
</gene>
<dbReference type="InterPro" id="IPR016197">
    <property type="entry name" value="Chromo-like_dom_sf"/>
</dbReference>
<comment type="subunit">
    <text evidence="1">Component of the NuA4 histone acetyltransferase complex.</text>
</comment>
<dbReference type="GO" id="GO:0005634">
    <property type="term" value="C:nucleus"/>
    <property type="evidence" value="ECO:0007669"/>
    <property type="project" value="UniProtKB-ARBA"/>
</dbReference>
<dbReference type="KEGG" id="ptrr:90955210"/>
<dbReference type="InterPro" id="IPR036397">
    <property type="entry name" value="RNaseH_sf"/>
</dbReference>
<comment type="caution">
    <text evidence="4">The sequence shown here is derived from an EMBL/GenBank/DDBJ whole genome shotgun (WGS) entry which is preliminary data.</text>
</comment>
<evidence type="ECO:0000313" key="5">
    <source>
        <dbReference type="Proteomes" id="UP000245464"/>
    </source>
</evidence>
<dbReference type="PROSITE" id="PS50994">
    <property type="entry name" value="INTEGRASE"/>
    <property type="match status" value="1"/>
</dbReference>
<reference evidence="4" key="1">
    <citation type="journal article" date="2018" name="BMC Genomics">
        <title>Comparative genomics of the wheat fungal pathogen Pyrenophora tritici-repentis reveals chromosomal variations and genome plasticity.</title>
        <authorList>
            <person name="Moolhuijzen P."/>
            <person name="See P.T."/>
            <person name="Hane J.K."/>
            <person name="Shi G."/>
            <person name="Liu Z."/>
            <person name="Oliver R.P."/>
            <person name="Moffat C.S."/>
        </authorList>
    </citation>
    <scope>NUCLEOTIDE SEQUENCE [LARGE SCALE GENOMIC DNA]</scope>
    <source>
        <strain evidence="4">M4</strain>
    </source>
</reference>
<evidence type="ECO:0000256" key="2">
    <source>
        <dbReference type="ARBA" id="ARBA00022884"/>
    </source>
</evidence>
<protein>
    <recommendedName>
        <fullName evidence="3">Integrase catalytic domain-containing protein</fullName>
    </recommendedName>
</protein>
<dbReference type="SUPFAM" id="SSF53098">
    <property type="entry name" value="Ribonuclease H-like"/>
    <property type="match status" value="1"/>
</dbReference>
<dbReference type="RefSeq" id="XP_065963807.1">
    <property type="nucleotide sequence ID" value="XM_066105180.1"/>
</dbReference>
<feature type="domain" description="Integrase catalytic" evidence="3">
    <location>
        <begin position="1"/>
        <end position="124"/>
    </location>
</feature>
<organism evidence="4 5">
    <name type="scientific">Pyrenophora tritici-repentis</name>
    <dbReference type="NCBI Taxonomy" id="45151"/>
    <lineage>
        <taxon>Eukaryota</taxon>
        <taxon>Fungi</taxon>
        <taxon>Dikarya</taxon>
        <taxon>Ascomycota</taxon>
        <taxon>Pezizomycotina</taxon>
        <taxon>Dothideomycetes</taxon>
        <taxon>Pleosporomycetidae</taxon>
        <taxon>Pleosporales</taxon>
        <taxon>Pleosporineae</taxon>
        <taxon>Pleosporaceae</taxon>
        <taxon>Pyrenophora</taxon>
    </lineage>
</organism>
<evidence type="ECO:0000256" key="1">
    <source>
        <dbReference type="ARBA" id="ARBA00011353"/>
    </source>
</evidence>
<dbReference type="InterPro" id="IPR012337">
    <property type="entry name" value="RNaseH-like_sf"/>
</dbReference>